<proteinExistence type="predicted"/>
<dbReference type="Proteomes" id="UP000199032">
    <property type="component" value="Unassembled WGS sequence"/>
</dbReference>
<organism evidence="1 2">
    <name type="scientific">Candidatus Nitrospira nitrosa</name>
    <dbReference type="NCBI Taxonomy" id="1742972"/>
    <lineage>
        <taxon>Bacteria</taxon>
        <taxon>Pseudomonadati</taxon>
        <taxon>Nitrospirota</taxon>
        <taxon>Nitrospiria</taxon>
        <taxon>Nitrospirales</taxon>
        <taxon>Nitrospiraceae</taxon>
        <taxon>Nitrospira</taxon>
    </lineage>
</organism>
<reference evidence="1 2" key="1">
    <citation type="submission" date="2015-10" db="EMBL/GenBank/DDBJ databases">
        <authorList>
            <person name="Gilbert D.G."/>
        </authorList>
    </citation>
    <scope>NUCLEOTIDE SEQUENCE [LARGE SCALE GENOMIC DNA]</scope>
    <source>
        <strain evidence="1">COMA1</strain>
    </source>
</reference>
<dbReference type="AlphaFoldDB" id="A0A0S4LHR0"/>
<evidence type="ECO:0000313" key="2">
    <source>
        <dbReference type="Proteomes" id="UP000199032"/>
    </source>
</evidence>
<accession>A0A0S4LHR0</accession>
<protein>
    <submittedName>
        <fullName evidence="1">Uncharacterized protein</fullName>
    </submittedName>
</protein>
<sequence>MKTHHFLCFIVCISVMHPSQALPIVNKTPETAAQENPQHDQSVYPLAPEDAAANGLKSLLKRLEPKTIPDFDQEREKHAQELGFTTGTAGAKLRQDAFPIYEVRLEDIQNFTPNKDAKKLLVRTPQLLFPIEVQNEVRSSITVRSTINQPRGIEQTADQETRWRPTRWGLPKLIARLTTERKRLDDKISRLKGFRLVSIPALNRNFLGYEDNADLKLVPLVSDHLFTAGKPLSTREVFLSLIPEAKSVDGSPR</sequence>
<dbReference type="EMBL" id="CZQA01000009">
    <property type="protein sequence ID" value="CUS37105.1"/>
    <property type="molecule type" value="Genomic_DNA"/>
</dbReference>
<name>A0A0S4LHR0_9BACT</name>
<evidence type="ECO:0000313" key="1">
    <source>
        <dbReference type="EMBL" id="CUS37105.1"/>
    </source>
</evidence>
<dbReference type="RefSeq" id="WP_090749613.1">
    <property type="nucleotide sequence ID" value="NZ_CZQA01000009.1"/>
</dbReference>
<keyword evidence="2" id="KW-1185">Reference proteome</keyword>
<gene>
    <name evidence="1" type="ORF">COMA1_30411</name>
</gene>